<dbReference type="Pfam" id="PF22516">
    <property type="entry name" value="PreP_C"/>
    <property type="match status" value="1"/>
</dbReference>
<reference evidence="2 3" key="1">
    <citation type="submission" date="2014-08" db="EMBL/GenBank/DDBJ databases">
        <title>Comparative genomics of the Paenibacillus odorifer group.</title>
        <authorList>
            <person name="den Bakker H.C."/>
            <person name="Tsai Y.-C."/>
            <person name="Martin N."/>
            <person name="Korlach J."/>
            <person name="Wiedmann M."/>
        </authorList>
    </citation>
    <scope>NUCLEOTIDE SEQUENCE [LARGE SCALE GENOMIC DNA]</scope>
    <source>
        <strain evidence="2 3">DSM 15220</strain>
    </source>
</reference>
<dbReference type="EMBL" id="CP009287">
    <property type="protein sequence ID" value="AIQ68834.1"/>
    <property type="molecule type" value="Genomic_DNA"/>
</dbReference>
<dbReference type="FunFam" id="3.30.830.10:FF:000034">
    <property type="entry name" value="presequence protease 1, chloroplastic/mitochondrial"/>
    <property type="match status" value="1"/>
</dbReference>
<dbReference type="InterPro" id="IPR007863">
    <property type="entry name" value="Peptidase_M16_C"/>
</dbReference>
<sequence>MSSLKTGHIYSGFQVVQEEFIREIESSVFTMEHQPSGARLLFVQNQDDNKVFSISFRTPPGDSTGVFHILEHSVLCGSDKYPVKEPFVELLKGSMKTFLNAFTFADKTMYPVASRNNQDFSNLMEVYLDSVFKPNIYRQQEIFEQEGWHYELQRAEDELIYKGVVYNEMKGSYSSPVTVLIDRIKKSLYPDTIYRYSSGGDPQEIPALTYEQFLAAHSRYYHPSNSYFYLYGDVNIEERLEFIHQNYLKSYNRDDFDTAISLQQPTGMKELVAEYPILATETAADKTYLSMNFVIGTSLDRELNLAFAILKSILMDSNAAPLKQALLESGLGKDVFAFYSDSMIQPLLGITLTHSNPSAKDDFLDLVRTTLSRLAGDGLDEKLVLAAVNSKEFELREADFIQYPKGLTYNIEVMKSWLYDGSPAIHLEYEAVFASIREQCADRYFERLIETYLLNSDHCSVVILKPSNTLAADKEASIRQQLAEYKAALSPVQLGQLVQRTQNLLDRQSRPDAAEDLHKLPKLSLQDINRSVSPQVPTQEYMLEGIKLIHHELPTNKIAYIKLYWDTAVLAAEQIPYLVLLARALGQLETAAYSIEELTGEIGIKTGGIRFQNEVFGAGKDSQTSYQPKFSARIKVMEGSIGESLKLLHELLYGSNLDNFTKLQEIVRREASHMESVLNQKGNEIAASRLLSYFSDMGAYEEKLGGVSYYRFIRELADGIDLRAEQLSDTLKGVCAALFNKRNLTLTVTGTSDIYAELAAHLAQLDIQNRQVEPKPKLKAQNLAGNEGFMSASQVQYVVKGYDFTKLGFVYSGKMQVLKKILSLTYLWNTVRVKGGAYGGNLLLRRDGVLLFTSYRDPNLQETLAVYDQAYHFAESFEADEEEMTKAIIGTLAMFEQPLSPSAIRRRADRHYFEQITADELQRERNEIFSATPGDIRYYAGLLKAVAEQNFFSVVGNDSKMKSAQAIFGSLEELVR</sequence>
<dbReference type="GO" id="GO:0004222">
    <property type="term" value="F:metalloendopeptidase activity"/>
    <property type="evidence" value="ECO:0007669"/>
    <property type="project" value="TreeGrafter"/>
</dbReference>
<evidence type="ECO:0000313" key="2">
    <source>
        <dbReference type="EMBL" id="AIQ68834.1"/>
    </source>
</evidence>
<dbReference type="InterPro" id="IPR011765">
    <property type="entry name" value="Pept_M16_N"/>
</dbReference>
<organism evidence="2 3">
    <name type="scientific">Paenibacillus graminis</name>
    <dbReference type="NCBI Taxonomy" id="189425"/>
    <lineage>
        <taxon>Bacteria</taxon>
        <taxon>Bacillati</taxon>
        <taxon>Bacillota</taxon>
        <taxon>Bacilli</taxon>
        <taxon>Bacillales</taxon>
        <taxon>Paenibacillaceae</taxon>
        <taxon>Paenibacillus</taxon>
    </lineage>
</organism>
<dbReference type="KEGG" id="pgm:PGRAT_15310"/>
<dbReference type="STRING" id="189425.PGRAT_15310"/>
<proteinExistence type="predicted"/>
<dbReference type="eggNOG" id="COG1026">
    <property type="taxonomic scope" value="Bacteria"/>
</dbReference>
<dbReference type="AlphaFoldDB" id="A0A089NIG7"/>
<name>A0A089NIG7_9BACL</name>
<dbReference type="SUPFAM" id="SSF63411">
    <property type="entry name" value="LuxS/MPP-like metallohydrolase"/>
    <property type="match status" value="4"/>
</dbReference>
<dbReference type="Proteomes" id="UP000029500">
    <property type="component" value="Chromosome"/>
</dbReference>
<dbReference type="InterPro" id="IPR055130">
    <property type="entry name" value="PreP_C"/>
</dbReference>
<accession>A0A089NIG7</accession>
<dbReference type="InterPro" id="IPR011249">
    <property type="entry name" value="Metalloenz_LuxS/M16"/>
</dbReference>
<feature type="domain" description="Peptidase M16C associated" evidence="1">
    <location>
        <begin position="464"/>
        <end position="716"/>
    </location>
</feature>
<dbReference type="HOGENOM" id="CLU_009165_1_0_9"/>
<dbReference type="GO" id="GO:0016485">
    <property type="term" value="P:protein processing"/>
    <property type="evidence" value="ECO:0007669"/>
    <property type="project" value="TreeGrafter"/>
</dbReference>
<dbReference type="OrthoDB" id="9762027at2"/>
<keyword evidence="3" id="KW-1185">Reference proteome</keyword>
<dbReference type="Gene3D" id="3.30.830.10">
    <property type="entry name" value="Metalloenzyme, LuxS/M16 peptidase-like"/>
    <property type="match status" value="4"/>
</dbReference>
<dbReference type="Pfam" id="PF08367">
    <property type="entry name" value="M16C_assoc"/>
    <property type="match status" value="1"/>
</dbReference>
<dbReference type="Pfam" id="PF00675">
    <property type="entry name" value="Peptidase_M16"/>
    <property type="match status" value="1"/>
</dbReference>
<dbReference type="PANTHER" id="PTHR43016">
    <property type="entry name" value="PRESEQUENCE PROTEASE"/>
    <property type="match status" value="1"/>
</dbReference>
<evidence type="ECO:0000313" key="3">
    <source>
        <dbReference type="Proteomes" id="UP000029500"/>
    </source>
</evidence>
<gene>
    <name evidence="2" type="ORF">PGRAT_15310</name>
</gene>
<dbReference type="InterPro" id="IPR013578">
    <property type="entry name" value="Peptidase_M16C_assoc"/>
</dbReference>
<protein>
    <submittedName>
        <fullName evidence="2">Peptidase M16</fullName>
    </submittedName>
</protein>
<evidence type="ECO:0000259" key="1">
    <source>
        <dbReference type="SMART" id="SM01264"/>
    </source>
</evidence>
<dbReference type="Pfam" id="PF05193">
    <property type="entry name" value="Peptidase_M16_C"/>
    <property type="match status" value="1"/>
</dbReference>
<dbReference type="SMART" id="SM01264">
    <property type="entry name" value="M16C_associated"/>
    <property type="match status" value="1"/>
</dbReference>
<dbReference type="RefSeq" id="WP_025703601.1">
    <property type="nucleotide sequence ID" value="NZ_CP009287.1"/>
</dbReference>
<dbReference type="PANTHER" id="PTHR43016:SF13">
    <property type="entry name" value="PRESEQUENCE PROTEASE, MITOCHONDRIAL"/>
    <property type="match status" value="1"/>
</dbReference>
<dbReference type="GO" id="GO:0046872">
    <property type="term" value="F:metal ion binding"/>
    <property type="evidence" value="ECO:0007669"/>
    <property type="project" value="InterPro"/>
</dbReference>